<keyword evidence="2" id="KW-0328">Glycosyltransferase</keyword>
<evidence type="ECO:0000256" key="4">
    <source>
        <dbReference type="ARBA" id="ARBA00022692"/>
    </source>
</evidence>
<organism evidence="18 19">
    <name type="scientific">Candidatus Cardinium hertigii</name>
    <dbReference type="NCBI Taxonomy" id="247481"/>
    <lineage>
        <taxon>Bacteria</taxon>
        <taxon>Pseudomonadati</taxon>
        <taxon>Bacteroidota</taxon>
        <taxon>Cytophagia</taxon>
        <taxon>Cytophagales</taxon>
        <taxon>Amoebophilaceae</taxon>
        <taxon>Candidatus Cardinium</taxon>
    </lineage>
</organism>
<feature type="transmembrane region" description="Helical" evidence="16">
    <location>
        <begin position="141"/>
        <end position="161"/>
    </location>
</feature>
<feature type="transmembrane region" description="Helical" evidence="16">
    <location>
        <begin position="190"/>
        <end position="209"/>
    </location>
</feature>
<dbReference type="GO" id="GO:0005886">
    <property type="term" value="C:plasma membrane"/>
    <property type="evidence" value="ECO:0007669"/>
    <property type="project" value="TreeGrafter"/>
</dbReference>
<dbReference type="GO" id="GO:0009252">
    <property type="term" value="P:peptidoglycan biosynthetic process"/>
    <property type="evidence" value="ECO:0007669"/>
    <property type="project" value="UniProtKB-KW"/>
</dbReference>
<feature type="transmembrane region" description="Helical" evidence="16">
    <location>
        <begin position="302"/>
        <end position="327"/>
    </location>
</feature>
<dbReference type="GO" id="GO:0051301">
    <property type="term" value="P:cell division"/>
    <property type="evidence" value="ECO:0007669"/>
    <property type="project" value="UniProtKB-KW"/>
</dbReference>
<evidence type="ECO:0000256" key="13">
    <source>
        <dbReference type="ARBA" id="ARBA00041418"/>
    </source>
</evidence>
<keyword evidence="4 16" id="KW-0812">Transmembrane</keyword>
<comment type="caution">
    <text evidence="18">The sequence shown here is derived from an EMBL/GenBank/DDBJ whole genome shotgun (WGS) entry which is preliminary data.</text>
</comment>
<evidence type="ECO:0000256" key="8">
    <source>
        <dbReference type="ARBA" id="ARBA00023136"/>
    </source>
</evidence>
<evidence type="ECO:0000256" key="9">
    <source>
        <dbReference type="ARBA" id="ARBA00032370"/>
    </source>
</evidence>
<comment type="subcellular location">
    <subcellularLocation>
        <location evidence="1">Membrane</location>
        <topology evidence="1">Multi-pass membrane protein</topology>
    </subcellularLocation>
</comment>
<evidence type="ECO:0000256" key="6">
    <source>
        <dbReference type="ARBA" id="ARBA00022984"/>
    </source>
</evidence>
<keyword evidence="5" id="KW-0133">Cell shape</keyword>
<proteinExistence type="inferred from homology"/>
<feature type="transmembrane region" description="Helical" evidence="16">
    <location>
        <begin position="264"/>
        <end position="290"/>
    </location>
</feature>
<comment type="catalytic activity">
    <reaction evidence="15">
        <text>[GlcNAc-(1-&gt;4)-Mur2Ac(oyl-L-Ala-gamma-D-Glu-L-Lys-D-Ala-D-Ala)](n)-di-trans,octa-cis-undecaprenyl diphosphate + beta-D-GlcNAc-(1-&gt;4)-Mur2Ac(oyl-L-Ala-gamma-D-Glu-L-Lys-D-Ala-D-Ala)-di-trans,octa-cis-undecaprenyl diphosphate = [GlcNAc-(1-&gt;4)-Mur2Ac(oyl-L-Ala-gamma-D-Glu-L-Lys-D-Ala-D-Ala)](n+1)-di-trans,octa-cis-undecaprenyl diphosphate + di-trans,octa-cis-undecaprenyl diphosphate + H(+)</text>
        <dbReference type="Rhea" id="RHEA:23708"/>
        <dbReference type="Rhea" id="RHEA-COMP:9602"/>
        <dbReference type="Rhea" id="RHEA-COMP:9603"/>
        <dbReference type="ChEBI" id="CHEBI:15378"/>
        <dbReference type="ChEBI" id="CHEBI:58405"/>
        <dbReference type="ChEBI" id="CHEBI:60033"/>
        <dbReference type="ChEBI" id="CHEBI:78435"/>
        <dbReference type="EC" id="2.4.99.28"/>
    </reaction>
</comment>
<keyword evidence="8 16" id="KW-0472">Membrane</keyword>
<dbReference type="OrthoDB" id="9812661at2"/>
<evidence type="ECO:0000256" key="5">
    <source>
        <dbReference type="ARBA" id="ARBA00022960"/>
    </source>
</evidence>
<evidence type="ECO:0000256" key="15">
    <source>
        <dbReference type="ARBA" id="ARBA00049902"/>
    </source>
</evidence>
<accession>A0A3N2QD00</accession>
<keyword evidence="19" id="KW-1185">Reference proteome</keyword>
<keyword evidence="18" id="KW-0131">Cell cycle</keyword>
<sequence>MKHLIKEKLKGDPIIWGVVFVLSSLSILSVYSASSSLAYRQMQHNTEYYLLRQVILIGAGLFAMWLAHRIDYRYYAVMANAALWMSIPLLLITWKYGLKLNAASRWLTIPFINKSFQPSDLAQLALIIRLAHMLAKQQKKITCFTFACLPMLAWSGVISGLIALSNFSGAILLFGTCLVLMYIGRIPIKYLLFIVCSGTLVVGSALIWGQRGGTAAKRMESFLKGNLSFQAEQSYIAIATGGLMGKGPGNSTQRNFLPHPYSDFIYAILIEEYGLIGGILVLALYLILLYRAMALLPTATNYYEGLLAIGVSLLLVFQSLMNMAVAVGLGPVTGLPLPFVSMGGTSIVFTGIALGILLSISQGIIDKELLALKKEIAGIRYNKYKKNATNSQL</sequence>
<keyword evidence="3" id="KW-0808">Transferase</keyword>
<dbReference type="GO" id="GO:0008360">
    <property type="term" value="P:regulation of cell shape"/>
    <property type="evidence" value="ECO:0007669"/>
    <property type="project" value="UniProtKB-KW"/>
</dbReference>
<feature type="transmembrane region" description="Helical" evidence="16">
    <location>
        <begin position="14"/>
        <end position="37"/>
    </location>
</feature>
<protein>
    <recommendedName>
        <fullName evidence="12">Probable peptidoglycan glycosyltransferase FtsW</fullName>
        <ecNumber evidence="14">2.4.99.28</ecNumber>
    </recommendedName>
    <alternativeName>
        <fullName evidence="13">Cell division protein FtsW</fullName>
    </alternativeName>
    <alternativeName>
        <fullName evidence="10">Cell wall polymerase</fullName>
    </alternativeName>
    <alternativeName>
        <fullName evidence="9">Peptidoglycan polymerase</fullName>
    </alternativeName>
</protein>
<reference evidence="18 19" key="1">
    <citation type="submission" date="2018-09" db="EMBL/GenBank/DDBJ databases">
        <title>Comparative Genomics of Wolbachia-Cardinium Dual Endosymbiosis in a Plant-Parasitic Nematode.</title>
        <authorList>
            <person name="Brown A.M.V."/>
            <person name="Wasala S.K."/>
            <person name="Howe D.K."/>
            <person name="Peetz A.B."/>
            <person name="Zasada I.A."/>
            <person name="Denver D.R."/>
        </authorList>
    </citation>
    <scope>NUCLEOTIDE SEQUENCE [LARGE SCALE GENOMIC DNA]</scope>
    <source>
        <strain evidence="18 19">Pp_1</strain>
    </source>
</reference>
<feature type="transmembrane region" description="Helical" evidence="16">
    <location>
        <begin position="49"/>
        <end position="68"/>
    </location>
</feature>
<evidence type="ECO:0000313" key="19">
    <source>
        <dbReference type="Proteomes" id="UP000270927"/>
    </source>
</evidence>
<dbReference type="EC" id="2.4.99.28" evidence="14"/>
<evidence type="ECO:0000256" key="7">
    <source>
        <dbReference type="ARBA" id="ARBA00022989"/>
    </source>
</evidence>
<dbReference type="EMBL" id="RARA01000017">
    <property type="protein sequence ID" value="ROT47693.1"/>
    <property type="molecule type" value="Genomic_DNA"/>
</dbReference>
<dbReference type="RefSeq" id="WP_123662381.1">
    <property type="nucleotide sequence ID" value="NZ_RARA01000017.1"/>
</dbReference>
<evidence type="ECO:0000256" key="14">
    <source>
        <dbReference type="ARBA" id="ARBA00044770"/>
    </source>
</evidence>
<evidence type="ECO:0000256" key="3">
    <source>
        <dbReference type="ARBA" id="ARBA00022679"/>
    </source>
</evidence>
<feature type="transmembrane region" description="Helical" evidence="16">
    <location>
        <begin position="167"/>
        <end position="183"/>
    </location>
</feature>
<dbReference type="GO" id="GO:0015648">
    <property type="term" value="F:lipid-linked peptidoglycan transporter activity"/>
    <property type="evidence" value="ECO:0007669"/>
    <property type="project" value="TreeGrafter"/>
</dbReference>
<feature type="transmembrane region" description="Helical" evidence="16">
    <location>
        <begin position="74"/>
        <end position="94"/>
    </location>
</feature>
<dbReference type="Proteomes" id="UP000270927">
    <property type="component" value="Unassembled WGS sequence"/>
</dbReference>
<evidence type="ECO:0000256" key="11">
    <source>
        <dbReference type="ARBA" id="ARBA00038053"/>
    </source>
</evidence>
<dbReference type="PANTHER" id="PTHR30474:SF2">
    <property type="entry name" value="PEPTIDOGLYCAN GLYCOSYLTRANSFERASE FTSW-RELATED"/>
    <property type="match status" value="1"/>
</dbReference>
<keyword evidence="7 16" id="KW-1133">Transmembrane helix</keyword>
<dbReference type="Pfam" id="PF01098">
    <property type="entry name" value="FTSW_RODA_SPOVE"/>
    <property type="match status" value="1"/>
</dbReference>
<evidence type="ECO:0000256" key="10">
    <source>
        <dbReference type="ARBA" id="ARBA00033270"/>
    </source>
</evidence>
<evidence type="ECO:0000256" key="1">
    <source>
        <dbReference type="ARBA" id="ARBA00004141"/>
    </source>
</evidence>
<dbReference type="PANTHER" id="PTHR30474">
    <property type="entry name" value="CELL CYCLE PROTEIN"/>
    <property type="match status" value="1"/>
</dbReference>
<keyword evidence="18" id="KW-0132">Cell division</keyword>
<name>A0A3N2QD00_9BACT</name>
<gene>
    <name evidence="18" type="ORF">EDM02_01080</name>
    <name evidence="17" type="ORF">EDM02_05410</name>
</gene>
<evidence type="ECO:0000313" key="18">
    <source>
        <dbReference type="EMBL" id="ROT47693.1"/>
    </source>
</evidence>
<evidence type="ECO:0000256" key="2">
    <source>
        <dbReference type="ARBA" id="ARBA00022676"/>
    </source>
</evidence>
<evidence type="ECO:0000256" key="16">
    <source>
        <dbReference type="SAM" id="Phobius"/>
    </source>
</evidence>
<dbReference type="GO" id="GO:0032153">
    <property type="term" value="C:cell division site"/>
    <property type="evidence" value="ECO:0007669"/>
    <property type="project" value="TreeGrafter"/>
</dbReference>
<dbReference type="AlphaFoldDB" id="A0A3N2QD00"/>
<dbReference type="EMBL" id="RARA01000027">
    <property type="protein sequence ID" value="ROT46982.1"/>
    <property type="molecule type" value="Genomic_DNA"/>
</dbReference>
<evidence type="ECO:0000313" key="17">
    <source>
        <dbReference type="EMBL" id="ROT46982.1"/>
    </source>
</evidence>
<dbReference type="InterPro" id="IPR001182">
    <property type="entry name" value="FtsW/RodA"/>
</dbReference>
<feature type="transmembrane region" description="Helical" evidence="16">
    <location>
        <begin position="339"/>
        <end position="360"/>
    </location>
</feature>
<comment type="similarity">
    <text evidence="11">Belongs to the SEDS family. FtsW subfamily.</text>
</comment>
<keyword evidence="6" id="KW-0573">Peptidoglycan synthesis</keyword>
<evidence type="ECO:0000256" key="12">
    <source>
        <dbReference type="ARBA" id="ARBA00041185"/>
    </source>
</evidence>
<dbReference type="GO" id="GO:0008955">
    <property type="term" value="F:peptidoglycan glycosyltransferase activity"/>
    <property type="evidence" value="ECO:0007669"/>
    <property type="project" value="UniProtKB-EC"/>
</dbReference>